<geneLocation type="plasmid" evidence="4 5">
    <name>pHALHY03</name>
</geneLocation>
<keyword evidence="5" id="KW-1185">Reference proteome</keyword>
<evidence type="ECO:0000256" key="2">
    <source>
        <dbReference type="SAM" id="SignalP"/>
    </source>
</evidence>
<evidence type="ECO:0000313" key="4">
    <source>
        <dbReference type="EMBL" id="AEE54623.1"/>
    </source>
</evidence>
<dbReference type="Proteomes" id="UP000008461">
    <property type="component" value="Plasmid pHALHY03"/>
</dbReference>
<dbReference type="InterPro" id="IPR036514">
    <property type="entry name" value="SGNH_hydro_sf"/>
</dbReference>
<reference key="2">
    <citation type="submission" date="2011-04" db="EMBL/GenBank/DDBJ databases">
        <title>Complete sequence of plasmid 3 of Haliscomenobacter hydrossis DSM 1100.</title>
        <authorList>
            <consortium name="US DOE Joint Genome Institute (JGI-PGF)"/>
            <person name="Lucas S."/>
            <person name="Han J."/>
            <person name="Lapidus A."/>
            <person name="Bruce D."/>
            <person name="Goodwin L."/>
            <person name="Pitluck S."/>
            <person name="Peters L."/>
            <person name="Kyrpides N."/>
            <person name="Mavromatis K."/>
            <person name="Ivanova N."/>
            <person name="Ovchinnikova G."/>
            <person name="Pagani I."/>
            <person name="Daligault H."/>
            <person name="Detter J.C."/>
            <person name="Han C."/>
            <person name="Land M."/>
            <person name="Hauser L."/>
            <person name="Markowitz V."/>
            <person name="Cheng J.-F."/>
            <person name="Hugenholtz P."/>
            <person name="Woyke T."/>
            <person name="Wu D."/>
            <person name="Verbarg S."/>
            <person name="Frueling A."/>
            <person name="Brambilla E."/>
            <person name="Klenk H.-P."/>
            <person name="Eisen J.A."/>
        </authorList>
    </citation>
    <scope>NUCLEOTIDE SEQUENCE</scope>
    <source>
        <strain>DSM 1100</strain>
    </source>
</reference>
<dbReference type="PANTHER" id="PTHR31988">
    <property type="entry name" value="ESTERASE, PUTATIVE (DUF303)-RELATED"/>
    <property type="match status" value="1"/>
</dbReference>
<organism evidence="4 5">
    <name type="scientific">Haliscomenobacter hydrossis (strain ATCC 27775 / DSM 1100 / LMG 10767 / O)</name>
    <dbReference type="NCBI Taxonomy" id="760192"/>
    <lineage>
        <taxon>Bacteria</taxon>
        <taxon>Pseudomonadati</taxon>
        <taxon>Bacteroidota</taxon>
        <taxon>Saprospiria</taxon>
        <taxon>Saprospirales</taxon>
        <taxon>Haliscomenobacteraceae</taxon>
        <taxon>Haliscomenobacter</taxon>
    </lineage>
</organism>
<dbReference type="AlphaFoldDB" id="F4L8B5"/>
<dbReference type="KEGG" id="hhy:Halhy_6810"/>
<dbReference type="OrthoDB" id="9795554at2"/>
<dbReference type="SUPFAM" id="SSF52266">
    <property type="entry name" value="SGNH hydrolase"/>
    <property type="match status" value="1"/>
</dbReference>
<gene>
    <name evidence="4" type="ordered locus">Halhy_6810</name>
</gene>
<reference evidence="4 5" key="1">
    <citation type="journal article" date="2011" name="Stand. Genomic Sci.">
        <title>Complete genome sequence of Haliscomenobacter hydrossis type strain (O).</title>
        <authorList>
            <consortium name="US DOE Joint Genome Institute (JGI-PGF)"/>
            <person name="Daligault H."/>
            <person name="Lapidus A."/>
            <person name="Zeytun A."/>
            <person name="Nolan M."/>
            <person name="Lucas S."/>
            <person name="Del Rio T.G."/>
            <person name="Tice H."/>
            <person name="Cheng J.F."/>
            <person name="Tapia R."/>
            <person name="Han C."/>
            <person name="Goodwin L."/>
            <person name="Pitluck S."/>
            <person name="Liolios K."/>
            <person name="Pagani I."/>
            <person name="Ivanova N."/>
            <person name="Huntemann M."/>
            <person name="Mavromatis K."/>
            <person name="Mikhailova N."/>
            <person name="Pati A."/>
            <person name="Chen A."/>
            <person name="Palaniappan K."/>
            <person name="Land M."/>
            <person name="Hauser L."/>
            <person name="Brambilla E.M."/>
            <person name="Rohde M."/>
            <person name="Verbarg S."/>
            <person name="Goker M."/>
            <person name="Bristow J."/>
            <person name="Eisen J.A."/>
            <person name="Markowitz V."/>
            <person name="Hugenholtz P."/>
            <person name="Kyrpides N.C."/>
            <person name="Klenk H.P."/>
            <person name="Woyke T."/>
        </authorList>
    </citation>
    <scope>NUCLEOTIDE SEQUENCE [LARGE SCALE GENOMIC DNA]</scope>
    <source>
        <strain evidence="5">ATCC 27775 / DSM 1100 / LMG 10767 / O</strain>
        <plasmid evidence="5">Plasmid pHALHY03</plasmid>
    </source>
</reference>
<dbReference type="Pfam" id="PF03629">
    <property type="entry name" value="SASA"/>
    <property type="match status" value="1"/>
</dbReference>
<feature type="signal peptide" evidence="2">
    <location>
        <begin position="1"/>
        <end position="19"/>
    </location>
</feature>
<keyword evidence="4" id="KW-0614">Plasmid</keyword>
<dbReference type="GO" id="GO:0016788">
    <property type="term" value="F:hydrolase activity, acting on ester bonds"/>
    <property type="evidence" value="ECO:0007669"/>
    <property type="project" value="UniProtKB-ARBA"/>
</dbReference>
<accession>F4L8B5</accession>
<keyword evidence="1" id="KW-0378">Hydrolase</keyword>
<dbReference type="EMBL" id="CP002694">
    <property type="protein sequence ID" value="AEE54623.1"/>
    <property type="molecule type" value="Genomic_DNA"/>
</dbReference>
<dbReference type="RefSeq" id="WP_013769139.1">
    <property type="nucleotide sequence ID" value="NC_015513.1"/>
</dbReference>
<dbReference type="InterPro" id="IPR052940">
    <property type="entry name" value="Carb_Esterase_6"/>
</dbReference>
<dbReference type="Gene3D" id="3.40.50.1110">
    <property type="entry name" value="SGNH hydrolase"/>
    <property type="match status" value="1"/>
</dbReference>
<feature type="domain" description="Sialate O-acetylesterase" evidence="3">
    <location>
        <begin position="41"/>
        <end position="267"/>
    </location>
</feature>
<evidence type="ECO:0000256" key="1">
    <source>
        <dbReference type="ARBA" id="ARBA00022801"/>
    </source>
</evidence>
<protein>
    <recommendedName>
        <fullName evidence="3">Sialate O-acetylesterase domain-containing protein</fullName>
    </recommendedName>
</protein>
<name>F4L8B5_HALH1</name>
<dbReference type="eggNOG" id="COG3507">
    <property type="taxonomic scope" value="Bacteria"/>
</dbReference>
<evidence type="ECO:0000313" key="5">
    <source>
        <dbReference type="Proteomes" id="UP000008461"/>
    </source>
</evidence>
<keyword evidence="2" id="KW-0732">Signal</keyword>
<sequence>MKNLIILFAFLSLPILGVAQSKNQSSMGNSGLLKLPKPNKVWVFLLAGQSNMAGRGLVEAQDTVSDPRIFSINAQAEVIVAKEPLHFYEPGRAGLDCGLSFGKALLKGVPKKVSILLLPTAVGGSAMRQWLGDSTYREVKLWSNFLEKVALGKKHGRIKAVLWHQGESDANDKNIPLYPENLARLLQNFRRAVGSPQLPVLMGELGAFSQNPQQWQKINQLINAHAAKDPFTTVISTQDLQHKGDKIHFNSAGQRLLGQRFAEAYLQKFKP</sequence>
<evidence type="ECO:0000259" key="3">
    <source>
        <dbReference type="Pfam" id="PF03629"/>
    </source>
</evidence>
<dbReference type="InterPro" id="IPR005181">
    <property type="entry name" value="SASA"/>
</dbReference>
<dbReference type="PANTHER" id="PTHR31988:SF19">
    <property type="entry name" value="9-O-ACETYL-N-ACETYLNEURAMINIC ACID DEACETYLASE-RELATED"/>
    <property type="match status" value="1"/>
</dbReference>
<dbReference type="HOGENOM" id="CLU_056093_3_0_10"/>
<feature type="chain" id="PRO_5003310820" description="Sialate O-acetylesterase domain-containing protein" evidence="2">
    <location>
        <begin position="20"/>
        <end position="271"/>
    </location>
</feature>
<proteinExistence type="predicted"/>